<dbReference type="EMBL" id="JADQAZ010000001">
    <property type="protein sequence ID" value="MBT0956879.1"/>
    <property type="molecule type" value="Genomic_DNA"/>
</dbReference>
<protein>
    <submittedName>
        <fullName evidence="1">PAS domain-containing protein</fullName>
    </submittedName>
</protein>
<comment type="caution">
    <text evidence="1">The sequence shown here is derived from an EMBL/GenBank/DDBJ whole genome shotgun (WGS) entry which is preliminary data.</text>
</comment>
<sequence>MTQAGTPDESTRPVEATKHRFAGSWSLEFPVLDCLDAHWSALTAQAEGRLPARSDIDPTRFEPALSYTFMAERMAPGTARLRVCGRHINDLMGMELRGMPLTALFGPEARAEVQAVLEKVFTHPARARLNLISPASLGRPVINGQMCLWPLRDGEGAVTRLLGGLATIGPAGRLPRRFEVRGALVRRVGPRAQENEAAAEAQHFAEAQQSFTQAPRPQAGKPNLYVVK</sequence>
<accession>A0AAP2G7U9</accession>
<name>A0AAP2G7U9_9RHOB</name>
<dbReference type="AlphaFoldDB" id="A0AAP2G7U9"/>
<evidence type="ECO:0000313" key="2">
    <source>
        <dbReference type="Proteomes" id="UP001315686"/>
    </source>
</evidence>
<dbReference type="Pfam" id="PF07310">
    <property type="entry name" value="PAS_5"/>
    <property type="match status" value="1"/>
</dbReference>
<dbReference type="Proteomes" id="UP001315686">
    <property type="component" value="Unassembled WGS sequence"/>
</dbReference>
<evidence type="ECO:0000313" key="1">
    <source>
        <dbReference type="EMBL" id="MBT0956879.1"/>
    </source>
</evidence>
<gene>
    <name evidence="1" type="ORF">IV417_05745</name>
</gene>
<dbReference type="RefSeq" id="WP_327793065.1">
    <property type="nucleotide sequence ID" value="NZ_JADQAZ010000001.1"/>
</dbReference>
<organism evidence="1 2">
    <name type="scientific">Harenicola maris</name>
    <dbReference type="NCBI Taxonomy" id="2841044"/>
    <lineage>
        <taxon>Bacteria</taxon>
        <taxon>Pseudomonadati</taxon>
        <taxon>Pseudomonadota</taxon>
        <taxon>Alphaproteobacteria</taxon>
        <taxon>Rhodobacterales</taxon>
        <taxon>Paracoccaceae</taxon>
        <taxon>Harenicola</taxon>
    </lineage>
</organism>
<dbReference type="InterPro" id="IPR009922">
    <property type="entry name" value="DUF1457"/>
</dbReference>
<reference evidence="1 2" key="1">
    <citation type="journal article" date="2021" name="Arch. Microbiol.">
        <title>Harenicola maris gen. nov., sp. nov. isolated from the Sea of Japan shallow sediments.</title>
        <authorList>
            <person name="Romanenko L.A."/>
            <person name="Kurilenko V.V."/>
            <person name="Chernysheva N.Y."/>
            <person name="Tekutyeva L.A."/>
            <person name="Velansky P.V."/>
            <person name="Svetashev V.I."/>
            <person name="Isaeva M.P."/>
        </authorList>
    </citation>
    <scope>NUCLEOTIDE SEQUENCE [LARGE SCALE GENOMIC DNA]</scope>
    <source>
        <strain evidence="1 2">KMM 3653</strain>
    </source>
</reference>
<keyword evidence="2" id="KW-1185">Reference proteome</keyword>
<proteinExistence type="predicted"/>